<keyword evidence="8" id="KW-1185">Reference proteome</keyword>
<keyword evidence="2 3" id="KW-0786">Thiamine pyrophosphate</keyword>
<dbReference type="Pfam" id="PF00205">
    <property type="entry name" value="TPP_enzyme_M"/>
    <property type="match status" value="1"/>
</dbReference>
<feature type="domain" description="Thiamine pyrophosphate enzyme TPP-binding" evidence="5">
    <location>
        <begin position="382"/>
        <end position="511"/>
    </location>
</feature>
<evidence type="ECO:0000313" key="8">
    <source>
        <dbReference type="Proteomes" id="UP001271723"/>
    </source>
</evidence>
<comment type="caution">
    <text evidence="7">The sequence shown here is derived from an EMBL/GenBank/DDBJ whole genome shotgun (WGS) entry which is preliminary data.</text>
</comment>
<dbReference type="Proteomes" id="UP001271723">
    <property type="component" value="Unassembled WGS sequence"/>
</dbReference>
<accession>A0ABU4LMD6</accession>
<protein>
    <submittedName>
        <fullName evidence="7">Thiamine pyrophosphate-binding protein</fullName>
    </submittedName>
</protein>
<dbReference type="InterPro" id="IPR012001">
    <property type="entry name" value="Thiamin_PyroP_enz_TPP-bd_dom"/>
</dbReference>
<dbReference type="PANTHER" id="PTHR18968">
    <property type="entry name" value="THIAMINE PYROPHOSPHATE ENZYMES"/>
    <property type="match status" value="1"/>
</dbReference>
<dbReference type="CDD" id="cd07035">
    <property type="entry name" value="TPP_PYR_POX_like"/>
    <property type="match status" value="1"/>
</dbReference>
<dbReference type="RefSeq" id="WP_086755324.1">
    <property type="nucleotide sequence ID" value="NZ_JAGJBZ010000001.1"/>
</dbReference>
<proteinExistence type="inferred from homology"/>
<comment type="similarity">
    <text evidence="1 3">Belongs to the TPP enzyme family.</text>
</comment>
<evidence type="ECO:0000259" key="6">
    <source>
        <dbReference type="Pfam" id="PF02776"/>
    </source>
</evidence>
<dbReference type="InterPro" id="IPR029061">
    <property type="entry name" value="THDP-binding"/>
</dbReference>
<dbReference type="SUPFAM" id="SSF52518">
    <property type="entry name" value="Thiamin diphosphate-binding fold (THDP-binding)"/>
    <property type="match status" value="2"/>
</dbReference>
<feature type="domain" description="Thiamine pyrophosphate enzyme central" evidence="4">
    <location>
        <begin position="186"/>
        <end position="314"/>
    </location>
</feature>
<organism evidence="7 8">
    <name type="scientific">Streptomyces griseiscabiei</name>
    <dbReference type="NCBI Taxonomy" id="2993540"/>
    <lineage>
        <taxon>Bacteria</taxon>
        <taxon>Bacillati</taxon>
        <taxon>Actinomycetota</taxon>
        <taxon>Actinomycetes</taxon>
        <taxon>Kitasatosporales</taxon>
        <taxon>Streptomycetaceae</taxon>
        <taxon>Streptomyces</taxon>
    </lineage>
</organism>
<dbReference type="InterPro" id="IPR045229">
    <property type="entry name" value="TPP_enz"/>
</dbReference>
<dbReference type="Pfam" id="PF02775">
    <property type="entry name" value="TPP_enzyme_C"/>
    <property type="match status" value="1"/>
</dbReference>
<dbReference type="InterPro" id="IPR012000">
    <property type="entry name" value="Thiamin_PyroP_enz_cen_dom"/>
</dbReference>
<gene>
    <name evidence="7" type="ORF">PV517_47585</name>
</gene>
<dbReference type="InterPro" id="IPR029035">
    <property type="entry name" value="DHS-like_NAD/FAD-binding_dom"/>
</dbReference>
<evidence type="ECO:0000256" key="3">
    <source>
        <dbReference type="RuleBase" id="RU362132"/>
    </source>
</evidence>
<dbReference type="CDD" id="cd00568">
    <property type="entry name" value="TPP_enzymes"/>
    <property type="match status" value="1"/>
</dbReference>
<evidence type="ECO:0000259" key="5">
    <source>
        <dbReference type="Pfam" id="PF02775"/>
    </source>
</evidence>
<name>A0ABU4LMD6_9ACTN</name>
<evidence type="ECO:0000313" key="7">
    <source>
        <dbReference type="EMBL" id="MDX2916314.1"/>
    </source>
</evidence>
<sequence length="546" mass="57129">MKVAEAVGRELAGLGVSHVFGVVGSGNFHVTESLIRHGARFVAARHEGGAATMADIHARLTGRVAALSLHQGPGLTNALTGITEAAKSRTPLLVLAGDTPAWQRTSNFWIDQEAVIRALGAEVVTLTSPVTAVSEVARAYWQAAHERRTIVVNLPLDVQEREVPDGVPVSPLPELEAPAASAAAVDRLSQALMNARRPVFVAGRGARHASGPLRRLAEQSGALLATSAVARGLFAGDPWSVDVMGGFASPAAAALIADADLIVAWGASLNRWTTRDGTLVGSAATIVHVDDDPGAIGRHRPVHLGIVADVAAVALQVGDALDRADHAVTGYRTTEVHETIATRVGWRNVPYEDQGDADCVDPRTLSFALDDILPRERVVVPDSGNFCGYPSMFLSVPDNDGFCMSFAFMSVGLGLSGSIGAALARPDRLAVAGVGDGGFLMGLSELETAVRLRLPLVVLVYNDSAYGAEVHHFADGGFDLSAVVFPQTDLAAIARGVGCEAITVRGVDDLGGVKAWLDGPRAAPLVIDAKIASFPCWFLADAIHHE</sequence>
<dbReference type="EMBL" id="JARAVY010000046">
    <property type="protein sequence ID" value="MDX2916314.1"/>
    <property type="molecule type" value="Genomic_DNA"/>
</dbReference>
<dbReference type="Pfam" id="PF02776">
    <property type="entry name" value="TPP_enzyme_N"/>
    <property type="match status" value="1"/>
</dbReference>
<evidence type="ECO:0000256" key="1">
    <source>
        <dbReference type="ARBA" id="ARBA00007812"/>
    </source>
</evidence>
<dbReference type="SUPFAM" id="SSF52467">
    <property type="entry name" value="DHS-like NAD/FAD-binding domain"/>
    <property type="match status" value="1"/>
</dbReference>
<reference evidence="7 8" key="1">
    <citation type="journal article" date="2023" name="Microb. Genom.">
        <title>Mesoterricola silvestris gen. nov., sp. nov., Mesoterricola sediminis sp. nov., Geothrix oryzae sp. nov., Geothrix edaphica sp. nov., Geothrix rubra sp. nov., and Geothrix limicola sp. nov., six novel members of Acidobacteriota isolated from soils.</title>
        <authorList>
            <person name="Weisberg A.J."/>
            <person name="Pearce E."/>
            <person name="Kramer C.G."/>
            <person name="Chang J.H."/>
            <person name="Clarke C.R."/>
        </authorList>
    </citation>
    <scope>NUCLEOTIDE SEQUENCE [LARGE SCALE GENOMIC DNA]</scope>
    <source>
        <strain evidence="7 8">NRRL_B-2795</strain>
    </source>
</reference>
<dbReference type="PANTHER" id="PTHR18968:SF13">
    <property type="entry name" value="ACETOLACTATE SYNTHASE CATALYTIC SUBUNIT, MITOCHONDRIAL"/>
    <property type="match status" value="1"/>
</dbReference>
<evidence type="ECO:0000259" key="4">
    <source>
        <dbReference type="Pfam" id="PF00205"/>
    </source>
</evidence>
<evidence type="ECO:0000256" key="2">
    <source>
        <dbReference type="ARBA" id="ARBA00023052"/>
    </source>
</evidence>
<dbReference type="Gene3D" id="3.40.50.1220">
    <property type="entry name" value="TPP-binding domain"/>
    <property type="match status" value="1"/>
</dbReference>
<dbReference type="InterPro" id="IPR011766">
    <property type="entry name" value="TPP_enzyme_TPP-bd"/>
</dbReference>
<dbReference type="Gene3D" id="3.40.50.970">
    <property type="match status" value="2"/>
</dbReference>
<feature type="domain" description="Thiamine pyrophosphate enzyme N-terminal TPP-binding" evidence="6">
    <location>
        <begin position="1"/>
        <end position="105"/>
    </location>
</feature>